<dbReference type="PROSITE" id="PS50851">
    <property type="entry name" value="CHEW"/>
    <property type="match status" value="1"/>
</dbReference>
<dbReference type="EMBL" id="CP048685">
    <property type="protein sequence ID" value="QPJ61073.1"/>
    <property type="molecule type" value="Genomic_DNA"/>
</dbReference>
<protein>
    <submittedName>
        <fullName evidence="2">Purine-binding chemotaxis protein CheW</fullName>
    </submittedName>
</protein>
<dbReference type="InterPro" id="IPR036061">
    <property type="entry name" value="CheW-like_dom_sf"/>
</dbReference>
<dbReference type="PANTHER" id="PTHR22617:SF23">
    <property type="entry name" value="CHEMOTAXIS PROTEIN CHEW"/>
    <property type="match status" value="1"/>
</dbReference>
<dbReference type="Pfam" id="PF01584">
    <property type="entry name" value="CheW"/>
    <property type="match status" value="1"/>
</dbReference>
<dbReference type="Gene3D" id="2.40.50.180">
    <property type="entry name" value="CheA-289, Domain 4"/>
    <property type="match status" value="1"/>
</dbReference>
<dbReference type="GO" id="GO:0006935">
    <property type="term" value="P:chemotaxis"/>
    <property type="evidence" value="ECO:0007669"/>
    <property type="project" value="InterPro"/>
</dbReference>
<dbReference type="InterPro" id="IPR002545">
    <property type="entry name" value="CheW-lke_dom"/>
</dbReference>
<gene>
    <name evidence="2" type="ORF">G3M70_03875</name>
</gene>
<evidence type="ECO:0000313" key="3">
    <source>
        <dbReference type="Proteomes" id="UP000594688"/>
    </source>
</evidence>
<accession>A0A7T0BUG6</accession>
<dbReference type="Proteomes" id="UP000594688">
    <property type="component" value="Chromosome"/>
</dbReference>
<dbReference type="SUPFAM" id="SSF50341">
    <property type="entry name" value="CheW-like"/>
    <property type="match status" value="1"/>
</dbReference>
<dbReference type="Gene3D" id="2.30.30.40">
    <property type="entry name" value="SH3 Domains"/>
    <property type="match status" value="1"/>
</dbReference>
<evidence type="ECO:0000313" key="2">
    <source>
        <dbReference type="EMBL" id="QPJ61073.1"/>
    </source>
</evidence>
<dbReference type="PANTHER" id="PTHR22617">
    <property type="entry name" value="CHEMOTAXIS SENSOR HISTIDINE KINASE-RELATED"/>
    <property type="match status" value="1"/>
</dbReference>
<dbReference type="AlphaFoldDB" id="A0A7T0BUG6"/>
<dbReference type="SMART" id="SM00260">
    <property type="entry name" value="CheW"/>
    <property type="match status" value="1"/>
</dbReference>
<dbReference type="KEGG" id="nli:G3M70_03875"/>
<organism evidence="2 3">
    <name type="scientific">Candidatus Nitronauta litoralis</name>
    <dbReference type="NCBI Taxonomy" id="2705533"/>
    <lineage>
        <taxon>Bacteria</taxon>
        <taxon>Pseudomonadati</taxon>
        <taxon>Nitrospinota/Tectimicrobiota group</taxon>
        <taxon>Nitrospinota</taxon>
        <taxon>Nitrospinia</taxon>
        <taxon>Nitrospinales</taxon>
        <taxon>Nitrospinaceae</taxon>
        <taxon>Candidatus Nitronauta</taxon>
    </lineage>
</organism>
<proteinExistence type="predicted"/>
<dbReference type="GO" id="GO:0005829">
    <property type="term" value="C:cytosol"/>
    <property type="evidence" value="ECO:0007669"/>
    <property type="project" value="TreeGrafter"/>
</dbReference>
<name>A0A7T0BUG6_9BACT</name>
<sequence>MIDEKQFCTFSLDGHCFGVNVLEVQEVFRYQEMTSVPLAPETITGLINLRGQIITAIDLRRLMKLKEREEEEMPMNVVVRTSEDVVSLLVDEIGDVQEVPQNLYEPAPENLHGPLQELVKGVYKLQDKLLLILDTEKVVKQPVTA</sequence>
<evidence type="ECO:0000259" key="1">
    <source>
        <dbReference type="PROSITE" id="PS50851"/>
    </source>
</evidence>
<dbReference type="GO" id="GO:0007165">
    <property type="term" value="P:signal transduction"/>
    <property type="evidence" value="ECO:0007669"/>
    <property type="project" value="InterPro"/>
</dbReference>
<reference evidence="2 3" key="1">
    <citation type="submission" date="2020-02" db="EMBL/GenBank/DDBJ databases">
        <title>Genomic and physiological characterization of two novel Nitrospinaceae genera.</title>
        <authorList>
            <person name="Mueller A.J."/>
            <person name="Jung M.-Y."/>
            <person name="Strachan C.R."/>
            <person name="Herbold C.W."/>
            <person name="Kirkegaard R.H."/>
            <person name="Daims H."/>
        </authorList>
    </citation>
    <scope>NUCLEOTIDE SEQUENCE [LARGE SCALE GENOMIC DNA]</scope>
    <source>
        <strain evidence="2">EB</strain>
    </source>
</reference>
<feature type="domain" description="CheW-like" evidence="1">
    <location>
        <begin position="4"/>
        <end position="144"/>
    </location>
</feature>
<dbReference type="InterPro" id="IPR039315">
    <property type="entry name" value="CheW"/>
</dbReference>